<evidence type="ECO:0000313" key="2">
    <source>
        <dbReference type="WBParaSite" id="ES5_v2.g15404.t1"/>
    </source>
</evidence>
<proteinExistence type="predicted"/>
<reference evidence="2" key="1">
    <citation type="submission" date="2022-11" db="UniProtKB">
        <authorList>
            <consortium name="WormBaseParasite"/>
        </authorList>
    </citation>
    <scope>IDENTIFICATION</scope>
</reference>
<organism evidence="1 2">
    <name type="scientific">Panagrolaimus sp. ES5</name>
    <dbReference type="NCBI Taxonomy" id="591445"/>
    <lineage>
        <taxon>Eukaryota</taxon>
        <taxon>Metazoa</taxon>
        <taxon>Ecdysozoa</taxon>
        <taxon>Nematoda</taxon>
        <taxon>Chromadorea</taxon>
        <taxon>Rhabditida</taxon>
        <taxon>Tylenchina</taxon>
        <taxon>Panagrolaimomorpha</taxon>
        <taxon>Panagrolaimoidea</taxon>
        <taxon>Panagrolaimidae</taxon>
        <taxon>Panagrolaimus</taxon>
    </lineage>
</organism>
<sequence>MDDRFRTNNSRTPQHSTGRNSIFGRPSLYGQGNARNSMRPSDVGRFSYGVQASAMKKGLPHHITKNTRNVRDKAYIEEQKGIIRDFLQEKHSQLDPKCLTSPTTNQFHALFEFIYSHLDPDYQVSSSTIKDEFPQIMKSLKYPLQIKVSTMQSVSSGTSWPYLLDALGYLVNFVTKVETMNVMSLLGDEGSDSNRFLSYEYFTKCFNKQKAGHVTEDGFAAEYKNFRESVMQNENIDEAEEIAKEKLAMEEELAELKKECLQEECRELEKEKAVYEKDNKALKTYLEDANACRTARLAEDKKLQEIINEKEALLKKIHDEIDQKRQKINNQPISAQKAREATNKLKTVRDRLKVAGAEKKEAEEGSTELQGTLFKLFASLNQRVATVGGKISDIAADFYSHEEHSQHGFSDLGIHRPMDLDKVKARLKYFVELYDKLLAKMDQDVEEKRHYTKQHKDAVAECERAVERINISTKKLVQDGEAKLKELSRRNNDLQYEAKNLEIQAGVLNEKQILADDRLQKIHKELEKLQIQIGEVEVLYGKRKKEWDDKYGDMADNCIEKAEIEVQKHIQIRKVQKDQDDEMERLIDQHSELINRVHKLDEDDDSASE</sequence>
<dbReference type="WBParaSite" id="ES5_v2.g15404.t1">
    <property type="protein sequence ID" value="ES5_v2.g15404.t1"/>
    <property type="gene ID" value="ES5_v2.g15404"/>
</dbReference>
<dbReference type="Proteomes" id="UP000887579">
    <property type="component" value="Unplaced"/>
</dbReference>
<accession>A0AC34FDP4</accession>
<protein>
    <submittedName>
        <fullName evidence="2">Kinetochore protein NDC80</fullName>
    </submittedName>
</protein>
<name>A0AC34FDP4_9BILA</name>
<evidence type="ECO:0000313" key="1">
    <source>
        <dbReference type="Proteomes" id="UP000887579"/>
    </source>
</evidence>